<evidence type="ECO:0000313" key="3">
    <source>
        <dbReference type="WBParaSite" id="ACRNAN_scaffold28390.g31340.t1"/>
    </source>
</evidence>
<sequence length="139" mass="14455">QAYQNITQTLNITKTEIDQKLLVCASNLSTEAQVVNNNITRVHNNDSLTLRQEFEAIGQILNSTTDAIREELRNVLGSACFGPPQGSLGGFGHTGPGGFGPGGPGGSEGFGGPGGFGGQNGDFDGQNGPSGFGRRKRAY</sequence>
<accession>A0A914DKZ1</accession>
<proteinExistence type="predicted"/>
<organism evidence="2 3">
    <name type="scientific">Acrobeloides nanus</name>
    <dbReference type="NCBI Taxonomy" id="290746"/>
    <lineage>
        <taxon>Eukaryota</taxon>
        <taxon>Metazoa</taxon>
        <taxon>Ecdysozoa</taxon>
        <taxon>Nematoda</taxon>
        <taxon>Chromadorea</taxon>
        <taxon>Rhabditida</taxon>
        <taxon>Tylenchina</taxon>
        <taxon>Cephalobomorpha</taxon>
        <taxon>Cephaloboidea</taxon>
        <taxon>Cephalobidae</taxon>
        <taxon>Acrobeloides</taxon>
    </lineage>
</organism>
<feature type="compositionally biased region" description="Gly residues" evidence="1">
    <location>
        <begin position="87"/>
        <end position="120"/>
    </location>
</feature>
<evidence type="ECO:0000313" key="2">
    <source>
        <dbReference type="Proteomes" id="UP000887540"/>
    </source>
</evidence>
<protein>
    <submittedName>
        <fullName evidence="3">SXP/RAL-2 family protein Ani s 5-like cation-binding domain-containing protein</fullName>
    </submittedName>
</protein>
<feature type="region of interest" description="Disordered" evidence="1">
    <location>
        <begin position="87"/>
        <end position="139"/>
    </location>
</feature>
<dbReference type="WBParaSite" id="ACRNAN_scaffold28390.g31340.t1">
    <property type="protein sequence ID" value="ACRNAN_scaffold28390.g31340.t1"/>
    <property type="gene ID" value="ACRNAN_scaffold28390.g31340"/>
</dbReference>
<dbReference type="AlphaFoldDB" id="A0A914DKZ1"/>
<keyword evidence="2" id="KW-1185">Reference proteome</keyword>
<name>A0A914DKZ1_9BILA</name>
<dbReference type="Proteomes" id="UP000887540">
    <property type="component" value="Unplaced"/>
</dbReference>
<evidence type="ECO:0000256" key="1">
    <source>
        <dbReference type="SAM" id="MobiDB-lite"/>
    </source>
</evidence>
<reference evidence="3" key="1">
    <citation type="submission" date="2022-11" db="UniProtKB">
        <authorList>
            <consortium name="WormBaseParasite"/>
        </authorList>
    </citation>
    <scope>IDENTIFICATION</scope>
</reference>